<keyword evidence="4" id="KW-1185">Reference proteome</keyword>
<organism evidence="3 4">
    <name type="scientific">Brevibacillus brevis</name>
    <name type="common">Bacillus brevis</name>
    <dbReference type="NCBI Taxonomy" id="1393"/>
    <lineage>
        <taxon>Bacteria</taxon>
        <taxon>Bacillati</taxon>
        <taxon>Bacillota</taxon>
        <taxon>Bacilli</taxon>
        <taxon>Bacillales</taxon>
        <taxon>Paenibacillaceae</taxon>
        <taxon>Brevibacillus</taxon>
    </lineage>
</organism>
<dbReference type="Pfam" id="PF14345">
    <property type="entry name" value="GDYXXLXY"/>
    <property type="match status" value="1"/>
</dbReference>
<feature type="transmembrane region" description="Helical" evidence="1">
    <location>
        <begin position="223"/>
        <end position="245"/>
    </location>
</feature>
<feature type="domain" description="DUF2157" evidence="2">
    <location>
        <begin position="6"/>
        <end position="115"/>
    </location>
</feature>
<feature type="transmembrane region" description="Helical" evidence="1">
    <location>
        <begin position="513"/>
        <end position="535"/>
    </location>
</feature>
<feature type="transmembrane region" description="Helical" evidence="1">
    <location>
        <begin position="198"/>
        <end position="216"/>
    </location>
</feature>
<keyword evidence="1" id="KW-0812">Transmembrane</keyword>
<feature type="transmembrane region" description="Helical" evidence="1">
    <location>
        <begin position="321"/>
        <end position="340"/>
    </location>
</feature>
<feature type="transmembrane region" description="Helical" evidence="1">
    <location>
        <begin position="146"/>
        <end position="163"/>
    </location>
</feature>
<proteinExistence type="predicted"/>
<keyword evidence="1" id="KW-1133">Transmembrane helix</keyword>
<dbReference type="Proteomes" id="UP001256827">
    <property type="component" value="Chromosome"/>
</dbReference>
<reference evidence="3 4" key="1">
    <citation type="submission" date="2023-09" db="EMBL/GenBank/DDBJ databases">
        <title>Complete Genome and Methylome dissection of Bacillus brevis NEB573 original source of BbsI restriction endonuclease.</title>
        <authorList>
            <person name="Fomenkov A."/>
            <person name="Roberts R.D."/>
        </authorList>
    </citation>
    <scope>NUCLEOTIDE SEQUENCE [LARGE SCALE GENOMIC DNA]</scope>
    <source>
        <strain evidence="3 4">NEB573</strain>
    </source>
</reference>
<feature type="transmembrane region" description="Helical" evidence="1">
    <location>
        <begin position="119"/>
        <end position="140"/>
    </location>
</feature>
<dbReference type="EMBL" id="CP134050">
    <property type="protein sequence ID" value="WNC14963.1"/>
    <property type="molecule type" value="Genomic_DNA"/>
</dbReference>
<sequence length="714" mass="80476">MQRNAVRLGYFLAISLLLSALFYFFAANWPALDRWGKIGVSVSVLVLFYALSYAGGLVLNRHSFLSNWLLVAGGLSFGISVALLGQIYNSHADSYMLFVVWLIPNLLFAVATRYQPFYVISYVLAHLAVCFFLDPSVIHVTRDEEWWYMVYWLIALGNLALFWLTGTERLKSRPVHYLSFLVFQVSLFLSAFADVYGALPECLYLLIGGGLFLVFLKWMPNRAMLVLTATLLALFLLGKFFWLMFEYNSDLFFLAALLAAAGIVWGAVAGMRWLRRQSTREDSKWVRFILEAFTVLVTLVAGTMGATSLTGLFYLLLPGSLATYVLYFLALLGFLIPVIIRSKLDTTVFYTLLTMGYLIATGSSLFLGGYYWVIFLLALAYVWVASGSTPVRLLTQFVFLLVLYIKMGDWSITGEWALLVLFVFQLGMYMAPRLPVALQNSSLVYALLSLLVLAETVDGGSAVQVGANLGYFAFTTYLVYRTMHRKERIGFGIALGFWFAFLLMKYYDFFWSLLHKSISLLLLSLVFFAVSSWLDRSAAAQREVQPLPIFADKRKRLAIFSVVLLQLVAIGYQIWSSETILAEGRSVKLRLEPIDPRSLLQGDYVRLGYAISTLEGEQFPDADGKIRVVLRPESDGVYVYGGYYEQNGVWNRPHQPVPDEIILNGRTIGTDRVEYGIESYFVPEGTGREVERSAKYALVRVGKKGDAIVEELSN</sequence>
<feature type="transmembrane region" description="Helical" evidence="1">
    <location>
        <begin position="489"/>
        <end position="507"/>
    </location>
</feature>
<feature type="transmembrane region" description="Helical" evidence="1">
    <location>
        <begin position="7"/>
        <end position="26"/>
    </location>
</feature>
<evidence type="ECO:0000313" key="4">
    <source>
        <dbReference type="Proteomes" id="UP001256827"/>
    </source>
</evidence>
<accession>A0ABY9T4E2</accession>
<dbReference type="InterPro" id="IPR025833">
    <property type="entry name" value="GDYXXLXY"/>
</dbReference>
<feature type="transmembrane region" description="Helical" evidence="1">
    <location>
        <begin position="38"/>
        <end position="59"/>
    </location>
</feature>
<evidence type="ECO:0000313" key="3">
    <source>
        <dbReference type="EMBL" id="WNC14963.1"/>
    </source>
</evidence>
<dbReference type="Pfam" id="PF09925">
    <property type="entry name" value="DUF2157"/>
    <property type="match status" value="1"/>
</dbReference>
<evidence type="ECO:0000256" key="1">
    <source>
        <dbReference type="SAM" id="Phobius"/>
    </source>
</evidence>
<feature type="transmembrane region" description="Helical" evidence="1">
    <location>
        <begin position="94"/>
        <end position="112"/>
    </location>
</feature>
<protein>
    <submittedName>
        <fullName evidence="3">GDYXXLXY domain-containing protein</fullName>
    </submittedName>
</protein>
<dbReference type="RefSeq" id="WP_310767855.1">
    <property type="nucleotide sequence ID" value="NZ_CP134050.1"/>
</dbReference>
<gene>
    <name evidence="3" type="ORF">RGB73_00760</name>
</gene>
<dbReference type="InterPro" id="IPR018677">
    <property type="entry name" value="DUF2157"/>
</dbReference>
<feature type="transmembrane region" description="Helical" evidence="1">
    <location>
        <begin position="352"/>
        <end position="385"/>
    </location>
</feature>
<feature type="transmembrane region" description="Helical" evidence="1">
    <location>
        <begin position="251"/>
        <end position="271"/>
    </location>
</feature>
<name>A0ABY9T4E2_BREBE</name>
<feature type="transmembrane region" description="Helical" evidence="1">
    <location>
        <begin position="292"/>
        <end position="315"/>
    </location>
</feature>
<feature type="transmembrane region" description="Helical" evidence="1">
    <location>
        <begin position="68"/>
        <end position="88"/>
    </location>
</feature>
<feature type="transmembrane region" description="Helical" evidence="1">
    <location>
        <begin position="556"/>
        <end position="575"/>
    </location>
</feature>
<keyword evidence="1" id="KW-0472">Membrane</keyword>
<feature type="transmembrane region" description="Helical" evidence="1">
    <location>
        <begin position="175"/>
        <end position="192"/>
    </location>
</feature>
<evidence type="ECO:0000259" key="2">
    <source>
        <dbReference type="Pfam" id="PF09925"/>
    </source>
</evidence>
<feature type="transmembrane region" description="Helical" evidence="1">
    <location>
        <begin position="460"/>
        <end position="480"/>
    </location>
</feature>